<gene>
    <name evidence="2" type="ORF">METZ01_LOCUS190329</name>
</gene>
<dbReference type="InterPro" id="IPR055346">
    <property type="entry name" value="Fe-S_cluster_assembly_SufBD"/>
</dbReference>
<proteinExistence type="predicted"/>
<dbReference type="InterPro" id="IPR037284">
    <property type="entry name" value="SUF_FeS_clus_asmbl_SufBD_sf"/>
</dbReference>
<evidence type="ECO:0000313" key="2">
    <source>
        <dbReference type="EMBL" id="SVB37475.1"/>
    </source>
</evidence>
<accession>A0A382DGW7</accession>
<dbReference type="AlphaFoldDB" id="A0A382DGW7"/>
<evidence type="ECO:0000259" key="1">
    <source>
        <dbReference type="Pfam" id="PF01458"/>
    </source>
</evidence>
<dbReference type="GO" id="GO:0016226">
    <property type="term" value="P:iron-sulfur cluster assembly"/>
    <property type="evidence" value="ECO:0007669"/>
    <property type="project" value="InterPro"/>
</dbReference>
<reference evidence="2" key="1">
    <citation type="submission" date="2018-05" db="EMBL/GenBank/DDBJ databases">
        <authorList>
            <person name="Lanie J.A."/>
            <person name="Ng W.-L."/>
            <person name="Kazmierczak K.M."/>
            <person name="Andrzejewski T.M."/>
            <person name="Davidsen T.M."/>
            <person name="Wayne K.J."/>
            <person name="Tettelin H."/>
            <person name="Glass J.I."/>
            <person name="Rusch D."/>
            <person name="Podicherti R."/>
            <person name="Tsui H.-C.T."/>
            <person name="Winkler M.E."/>
        </authorList>
    </citation>
    <scope>NUCLEOTIDE SEQUENCE</scope>
</reference>
<organism evidence="2">
    <name type="scientific">marine metagenome</name>
    <dbReference type="NCBI Taxonomy" id="408172"/>
    <lineage>
        <taxon>unclassified sequences</taxon>
        <taxon>metagenomes</taxon>
        <taxon>ecological metagenomes</taxon>
    </lineage>
</organism>
<dbReference type="InterPro" id="IPR000825">
    <property type="entry name" value="SUF_FeS_clus_asmbl_SufBD_core"/>
</dbReference>
<name>A0A382DGW7_9ZZZZ</name>
<dbReference type="PANTHER" id="PTHR43575:SF1">
    <property type="entry name" value="PROTEIN ABCI7, CHLOROPLASTIC"/>
    <property type="match status" value="1"/>
</dbReference>
<feature type="domain" description="SUF system FeS cluster assembly SufBD core" evidence="1">
    <location>
        <begin position="149"/>
        <end position="364"/>
    </location>
</feature>
<dbReference type="EMBL" id="UINC01039254">
    <property type="protein sequence ID" value="SVB37475.1"/>
    <property type="molecule type" value="Genomic_DNA"/>
</dbReference>
<dbReference type="SUPFAM" id="SSF101960">
    <property type="entry name" value="Stabilizer of iron transporter SufD"/>
    <property type="match status" value="1"/>
</dbReference>
<sequence>MLSKKYKNLWPDAISQTKDLIMDNNPVNNSLYKNMNILKFKNHINKTPTYTTFKSMLTDEKFSDSWHFEDGQMNQPMFRGWHRTKLLEYTNTNTGLTSYEPYMFPTGRLSDFAFLNTTAPIGFRVTPGTSEVFDNVFSEMIDETDMSCINIIFDIGKDSNITFEETIVGKTKGCKLIKATYIVRSNSNLNIIRSLKPKNGCHTIVDSKIIQMPYSSCKITSESIGSNYNQEIFDVDLYRWSNLEIKGRYDLHSDFNNHVGVFVNHLEKECNSNVDIKSVVDNKSKSSFIGNIFVDKSAINTNASLYNKNLLLSNDATAVTEPQLDINNKNIKCSHGCTISNIDKEQLYMLNARGIENNLAKDTLKECFLK</sequence>
<dbReference type="Pfam" id="PF01458">
    <property type="entry name" value="SUFBD_core"/>
    <property type="match status" value="1"/>
</dbReference>
<protein>
    <recommendedName>
        <fullName evidence="1">SUF system FeS cluster assembly SufBD core domain-containing protein</fullName>
    </recommendedName>
</protein>
<dbReference type="PANTHER" id="PTHR43575">
    <property type="entry name" value="PROTEIN ABCI7, CHLOROPLASTIC"/>
    <property type="match status" value="1"/>
</dbReference>